<dbReference type="InterPro" id="IPR008523">
    <property type="entry name" value="DUF805"/>
</dbReference>
<evidence type="ECO:0000256" key="1">
    <source>
        <dbReference type="SAM" id="MobiDB-lite"/>
    </source>
</evidence>
<feature type="transmembrane region" description="Helical" evidence="2">
    <location>
        <begin position="51"/>
        <end position="77"/>
    </location>
</feature>
<sequence length="256" mass="27211">MLMLRPLLRYADFQGRAHRAEYWQFTFAQLIVYVLLVAMVIGAVASGKPLAATGGLTVVLLLAVVVALGCFIPNLAVTVRRLHDSGKSGWWILLYAPGLLAHMSLWPIAVTSALAGKNGLSAGGLEAAAANSMLFSLTSAACNLVMLLFMVLPGQTGSNRFGPDPKHSEPDISVFDDERRNARIDDAIARAKSAPGQTRQSHVPVFDFDPRSNGPMITPYGRETQGGASPASSSSPAGWAQPAPSANAPRKSFGRR</sequence>
<evidence type="ECO:0000256" key="2">
    <source>
        <dbReference type="SAM" id="Phobius"/>
    </source>
</evidence>
<evidence type="ECO:0000313" key="4">
    <source>
        <dbReference type="Proteomes" id="UP001216595"/>
    </source>
</evidence>
<name>A0ABT5IBL5_9CAUL</name>
<dbReference type="EMBL" id="JAQQKW010000002">
    <property type="protein sequence ID" value="MDC7693592.1"/>
    <property type="molecule type" value="Genomic_DNA"/>
</dbReference>
<feature type="transmembrane region" description="Helical" evidence="2">
    <location>
        <begin position="21"/>
        <end position="45"/>
    </location>
</feature>
<dbReference type="PANTHER" id="PTHR34980">
    <property type="entry name" value="INNER MEMBRANE PROTEIN-RELATED-RELATED"/>
    <property type="match status" value="1"/>
</dbReference>
<feature type="region of interest" description="Disordered" evidence="1">
    <location>
        <begin position="189"/>
        <end position="256"/>
    </location>
</feature>
<keyword evidence="2" id="KW-0812">Transmembrane</keyword>
<dbReference type="Pfam" id="PF05656">
    <property type="entry name" value="DUF805"/>
    <property type="match status" value="1"/>
</dbReference>
<comment type="caution">
    <text evidence="3">The sequence shown here is derived from an EMBL/GenBank/DDBJ whole genome shotgun (WGS) entry which is preliminary data.</text>
</comment>
<organism evidence="3 4">
    <name type="scientific">Asticcacaulis currens</name>
    <dbReference type="NCBI Taxonomy" id="2984210"/>
    <lineage>
        <taxon>Bacteria</taxon>
        <taxon>Pseudomonadati</taxon>
        <taxon>Pseudomonadota</taxon>
        <taxon>Alphaproteobacteria</taxon>
        <taxon>Caulobacterales</taxon>
        <taxon>Caulobacteraceae</taxon>
        <taxon>Asticcacaulis</taxon>
    </lineage>
</organism>
<reference evidence="3 4" key="1">
    <citation type="submission" date="2023-01" db="EMBL/GenBank/DDBJ databases">
        <title>Novel species of the genus Asticcacaulis isolated from rivers.</title>
        <authorList>
            <person name="Lu H."/>
        </authorList>
    </citation>
    <scope>NUCLEOTIDE SEQUENCE [LARGE SCALE GENOMIC DNA]</scope>
    <source>
        <strain evidence="3 4">DXS10W</strain>
    </source>
</reference>
<protein>
    <submittedName>
        <fullName evidence="3">DUF805 domain-containing protein</fullName>
    </submittedName>
</protein>
<gene>
    <name evidence="3" type="ORF">PQU94_04770</name>
</gene>
<proteinExistence type="predicted"/>
<feature type="transmembrane region" description="Helical" evidence="2">
    <location>
        <begin position="129"/>
        <end position="152"/>
    </location>
</feature>
<feature type="compositionally biased region" description="Low complexity" evidence="1">
    <location>
        <begin position="226"/>
        <end position="246"/>
    </location>
</feature>
<dbReference type="RefSeq" id="WP_272740349.1">
    <property type="nucleotide sequence ID" value="NZ_JAQQKW010000002.1"/>
</dbReference>
<keyword evidence="4" id="KW-1185">Reference proteome</keyword>
<dbReference type="PANTHER" id="PTHR34980:SF2">
    <property type="entry name" value="INNER MEMBRANE PROTEIN YHAH-RELATED"/>
    <property type="match status" value="1"/>
</dbReference>
<evidence type="ECO:0000313" key="3">
    <source>
        <dbReference type="EMBL" id="MDC7693592.1"/>
    </source>
</evidence>
<dbReference type="Proteomes" id="UP001216595">
    <property type="component" value="Unassembled WGS sequence"/>
</dbReference>
<keyword evidence="2" id="KW-1133">Transmembrane helix</keyword>
<accession>A0ABT5IBL5</accession>
<keyword evidence="2" id="KW-0472">Membrane</keyword>
<feature type="transmembrane region" description="Helical" evidence="2">
    <location>
        <begin position="89"/>
        <end position="109"/>
    </location>
</feature>